<comment type="caution">
    <text evidence="8">The sequence shown here is derived from an EMBL/GenBank/DDBJ whole genome shotgun (WGS) entry which is preliminary data.</text>
</comment>
<dbReference type="Pfam" id="PF13396">
    <property type="entry name" value="PLDc_N"/>
    <property type="match status" value="1"/>
</dbReference>
<evidence type="ECO:0000256" key="4">
    <source>
        <dbReference type="ARBA" id="ARBA00022989"/>
    </source>
</evidence>
<evidence type="ECO:0000313" key="8">
    <source>
        <dbReference type="EMBL" id="TVU58353.1"/>
    </source>
</evidence>
<evidence type="ECO:0000313" key="9">
    <source>
        <dbReference type="Proteomes" id="UP000316500"/>
    </source>
</evidence>
<keyword evidence="5 6" id="KW-0472">Membrane</keyword>
<organism evidence="8 9">
    <name type="scientific">Paenarthrobacter nitroguajacolicus</name>
    <name type="common">Arthrobacter nitroguajacolicus</name>
    <dbReference type="NCBI Taxonomy" id="211146"/>
    <lineage>
        <taxon>Bacteria</taxon>
        <taxon>Bacillati</taxon>
        <taxon>Actinomycetota</taxon>
        <taxon>Actinomycetes</taxon>
        <taxon>Micrococcales</taxon>
        <taxon>Micrococcaceae</taxon>
        <taxon>Paenarthrobacter</taxon>
    </lineage>
</organism>
<dbReference type="RefSeq" id="WP_144653087.1">
    <property type="nucleotide sequence ID" value="NZ_VNFK01000025.1"/>
</dbReference>
<evidence type="ECO:0000256" key="5">
    <source>
        <dbReference type="ARBA" id="ARBA00023136"/>
    </source>
</evidence>
<dbReference type="AlphaFoldDB" id="A0A558GNG2"/>
<sequence length="78" mass="8803">MDSNSEPQLPAAFEIIPWGVCLLYIALLIAALVTIHRGGLLSATERLVWTLIVIFLPIFGAILWFVFFRSKRRSRVSS</sequence>
<dbReference type="Proteomes" id="UP000316500">
    <property type="component" value="Unassembled WGS sequence"/>
</dbReference>
<evidence type="ECO:0000256" key="2">
    <source>
        <dbReference type="ARBA" id="ARBA00022475"/>
    </source>
</evidence>
<dbReference type="InterPro" id="IPR027379">
    <property type="entry name" value="CLS_N"/>
</dbReference>
<accession>A0A558GNG2</accession>
<gene>
    <name evidence="8" type="ORF">FQP90_21405</name>
</gene>
<keyword evidence="3 6" id="KW-0812">Transmembrane</keyword>
<dbReference type="OrthoDB" id="1123412at2"/>
<feature type="transmembrane region" description="Helical" evidence="6">
    <location>
        <begin position="47"/>
        <end position="68"/>
    </location>
</feature>
<reference evidence="8 9" key="1">
    <citation type="submission" date="2019-07" db="EMBL/GenBank/DDBJ databases">
        <title>Diversity of Bacteria from Kongsfjorden, Arctic.</title>
        <authorList>
            <person name="Yu Y."/>
        </authorList>
    </citation>
    <scope>NUCLEOTIDE SEQUENCE [LARGE SCALE GENOMIC DNA]</scope>
    <source>
        <strain evidence="8 9">SM1928</strain>
    </source>
</reference>
<protein>
    <recommendedName>
        <fullName evidence="7">Cardiolipin synthase N-terminal domain-containing protein</fullName>
    </recommendedName>
</protein>
<comment type="subcellular location">
    <subcellularLocation>
        <location evidence="1">Cell membrane</location>
        <topology evidence="1">Multi-pass membrane protein</topology>
    </subcellularLocation>
</comment>
<feature type="domain" description="Cardiolipin synthase N-terminal" evidence="7">
    <location>
        <begin position="26"/>
        <end position="67"/>
    </location>
</feature>
<evidence type="ECO:0000256" key="6">
    <source>
        <dbReference type="SAM" id="Phobius"/>
    </source>
</evidence>
<keyword evidence="2" id="KW-1003">Cell membrane</keyword>
<keyword evidence="4 6" id="KW-1133">Transmembrane helix</keyword>
<dbReference type="GO" id="GO:0005886">
    <property type="term" value="C:plasma membrane"/>
    <property type="evidence" value="ECO:0007669"/>
    <property type="project" value="UniProtKB-SubCell"/>
</dbReference>
<evidence type="ECO:0000256" key="1">
    <source>
        <dbReference type="ARBA" id="ARBA00004651"/>
    </source>
</evidence>
<feature type="transmembrane region" description="Helical" evidence="6">
    <location>
        <begin position="12"/>
        <end position="35"/>
    </location>
</feature>
<name>A0A558GNG2_PAENT</name>
<dbReference type="EMBL" id="VNFK01000025">
    <property type="protein sequence ID" value="TVU58353.1"/>
    <property type="molecule type" value="Genomic_DNA"/>
</dbReference>
<proteinExistence type="predicted"/>
<evidence type="ECO:0000256" key="3">
    <source>
        <dbReference type="ARBA" id="ARBA00022692"/>
    </source>
</evidence>
<evidence type="ECO:0000259" key="7">
    <source>
        <dbReference type="Pfam" id="PF13396"/>
    </source>
</evidence>